<evidence type="ECO:0000256" key="4">
    <source>
        <dbReference type="ARBA" id="ARBA00022679"/>
    </source>
</evidence>
<comment type="subcellular location">
    <subcellularLocation>
        <location evidence="10">Cell membrane</location>
        <topology evidence="10">Peripheral membrane protein</topology>
        <orientation evidence="10">Cytoplasmic side</orientation>
    </subcellularLocation>
</comment>
<comment type="similarity">
    <text evidence="10">Belongs to the glycosyltransferase 28 family. MurG subfamily.</text>
</comment>
<dbReference type="GO" id="GO:0009252">
    <property type="term" value="P:peptidoglycan biosynthetic process"/>
    <property type="evidence" value="ECO:0007669"/>
    <property type="project" value="UniProtKB-UniRule"/>
</dbReference>
<reference evidence="13" key="1">
    <citation type="journal article" date="2020" name="mSystems">
        <title>Genome- and Community-Level Interaction Insights into Carbon Utilization and Element Cycling Functions of Hydrothermarchaeota in Hydrothermal Sediment.</title>
        <authorList>
            <person name="Zhou Z."/>
            <person name="Liu Y."/>
            <person name="Xu W."/>
            <person name="Pan J."/>
            <person name="Luo Z.H."/>
            <person name="Li M."/>
        </authorList>
    </citation>
    <scope>NUCLEOTIDE SEQUENCE [LARGE SCALE GENOMIC DNA]</scope>
    <source>
        <strain evidence="13">SpSt-897</strain>
    </source>
</reference>
<feature type="domain" description="Glycosyl transferase family 28 C-terminal" evidence="12">
    <location>
        <begin position="182"/>
        <end position="347"/>
    </location>
</feature>
<protein>
    <recommendedName>
        <fullName evidence="10">UDP-N-acetylglucosamine--N-acetylmuramyl-(pentapeptide) pyrophosphoryl-undecaprenol N-acetylglucosamine transferase</fullName>
        <ecNumber evidence="10">2.4.1.227</ecNumber>
    </recommendedName>
    <alternativeName>
        <fullName evidence="10">Undecaprenyl-PP-MurNAc-pentapeptide-UDPGlcNAc GlcNAc transferase</fullName>
    </alternativeName>
</protein>
<dbReference type="InterPro" id="IPR007235">
    <property type="entry name" value="Glyco_trans_28_C"/>
</dbReference>
<dbReference type="PANTHER" id="PTHR21015">
    <property type="entry name" value="UDP-N-ACETYLGLUCOSAMINE--N-ACETYLMURAMYL-(PENTAPEPTIDE) PYROPHOSPHORYL-UNDECAPRENOL N-ACETYLGLUCOSAMINE TRANSFERASE 1"/>
    <property type="match status" value="1"/>
</dbReference>
<accession>A0A7C3V7Y0</accession>
<dbReference type="GO" id="GO:0008360">
    <property type="term" value="P:regulation of cell shape"/>
    <property type="evidence" value="ECO:0007669"/>
    <property type="project" value="UniProtKB-KW"/>
</dbReference>
<keyword evidence="7 10" id="KW-0472">Membrane</keyword>
<feature type="binding site" evidence="10">
    <location>
        <position position="189"/>
    </location>
    <ligand>
        <name>UDP-N-acetyl-alpha-D-glucosamine</name>
        <dbReference type="ChEBI" id="CHEBI:57705"/>
    </ligand>
</feature>
<evidence type="ECO:0000256" key="2">
    <source>
        <dbReference type="ARBA" id="ARBA00022618"/>
    </source>
</evidence>
<dbReference type="SUPFAM" id="SSF53756">
    <property type="entry name" value="UDP-Glycosyltransferase/glycogen phosphorylase"/>
    <property type="match status" value="1"/>
</dbReference>
<feature type="binding site" evidence="10">
    <location>
        <begin position="12"/>
        <end position="14"/>
    </location>
    <ligand>
        <name>UDP-N-acetyl-alpha-D-glucosamine</name>
        <dbReference type="ChEBI" id="CHEBI:57705"/>
    </ligand>
</feature>
<dbReference type="Pfam" id="PF03033">
    <property type="entry name" value="Glyco_transf_28"/>
    <property type="match status" value="1"/>
</dbReference>
<keyword evidence="9 10" id="KW-0961">Cell wall biogenesis/degradation</keyword>
<proteinExistence type="inferred from homology"/>
<dbReference type="CDD" id="cd03785">
    <property type="entry name" value="GT28_MurG"/>
    <property type="match status" value="1"/>
</dbReference>
<dbReference type="GO" id="GO:0071555">
    <property type="term" value="P:cell wall organization"/>
    <property type="evidence" value="ECO:0007669"/>
    <property type="project" value="UniProtKB-KW"/>
</dbReference>
<feature type="binding site" evidence="10">
    <location>
        <position position="289"/>
    </location>
    <ligand>
        <name>UDP-N-acetyl-alpha-D-glucosamine</name>
        <dbReference type="ChEBI" id="CHEBI:57705"/>
    </ligand>
</feature>
<evidence type="ECO:0000259" key="12">
    <source>
        <dbReference type="Pfam" id="PF04101"/>
    </source>
</evidence>
<name>A0A7C3V7Y0_9BACT</name>
<comment type="caution">
    <text evidence="13">The sequence shown here is derived from an EMBL/GenBank/DDBJ whole genome shotgun (WGS) entry which is preliminary data.</text>
</comment>
<feature type="domain" description="Glycosyltransferase family 28 N-terminal" evidence="11">
    <location>
        <begin position="5"/>
        <end position="143"/>
    </location>
</feature>
<dbReference type="AlphaFoldDB" id="A0A7C3V7Y0"/>
<dbReference type="GO" id="GO:0005886">
    <property type="term" value="C:plasma membrane"/>
    <property type="evidence" value="ECO:0007669"/>
    <property type="project" value="UniProtKB-SubCell"/>
</dbReference>
<evidence type="ECO:0000256" key="10">
    <source>
        <dbReference type="HAMAP-Rule" id="MF_00033"/>
    </source>
</evidence>
<feature type="binding site" evidence="10">
    <location>
        <position position="125"/>
    </location>
    <ligand>
        <name>UDP-N-acetyl-alpha-D-glucosamine</name>
        <dbReference type="ChEBI" id="CHEBI:57705"/>
    </ligand>
</feature>
<keyword evidence="1 10" id="KW-1003">Cell membrane</keyword>
<gene>
    <name evidence="10 13" type="primary">murG</name>
    <name evidence="13" type="ORF">ENW96_07190</name>
</gene>
<comment type="pathway">
    <text evidence="10">Cell wall biogenesis; peptidoglycan biosynthesis.</text>
</comment>
<dbReference type="NCBIfam" id="TIGR01133">
    <property type="entry name" value="murG"/>
    <property type="match status" value="1"/>
</dbReference>
<comment type="function">
    <text evidence="10">Cell wall formation. Catalyzes the transfer of a GlcNAc subunit on undecaprenyl-pyrophosphoryl-MurNAc-pentapeptide (lipid intermediate I) to form undecaprenyl-pyrophosphoryl-MurNAc-(pentapeptide)GlcNAc (lipid intermediate II).</text>
</comment>
<evidence type="ECO:0000259" key="11">
    <source>
        <dbReference type="Pfam" id="PF03033"/>
    </source>
</evidence>
<evidence type="ECO:0000256" key="1">
    <source>
        <dbReference type="ARBA" id="ARBA00022475"/>
    </source>
</evidence>
<dbReference type="GO" id="GO:0005975">
    <property type="term" value="P:carbohydrate metabolic process"/>
    <property type="evidence" value="ECO:0007669"/>
    <property type="project" value="InterPro"/>
</dbReference>
<dbReference type="InterPro" id="IPR004276">
    <property type="entry name" value="GlycoTrans_28_N"/>
</dbReference>
<dbReference type="EC" id="2.4.1.227" evidence="10"/>
<dbReference type="HAMAP" id="MF_00033">
    <property type="entry name" value="MurG"/>
    <property type="match status" value="1"/>
</dbReference>
<organism evidence="13">
    <name type="scientific">Desulfobacca acetoxidans</name>
    <dbReference type="NCBI Taxonomy" id="60893"/>
    <lineage>
        <taxon>Bacteria</taxon>
        <taxon>Pseudomonadati</taxon>
        <taxon>Thermodesulfobacteriota</taxon>
        <taxon>Desulfobaccia</taxon>
        <taxon>Desulfobaccales</taxon>
        <taxon>Desulfobaccaceae</taxon>
        <taxon>Desulfobacca</taxon>
    </lineage>
</organism>
<dbReference type="PANTHER" id="PTHR21015:SF22">
    <property type="entry name" value="GLYCOSYLTRANSFERASE"/>
    <property type="match status" value="1"/>
</dbReference>
<comment type="caution">
    <text evidence="10">Lacks conserved residue(s) required for the propagation of feature annotation.</text>
</comment>
<dbReference type="GO" id="GO:0050511">
    <property type="term" value="F:undecaprenyldiphospho-muramoylpentapeptide beta-N-acetylglucosaminyltransferase activity"/>
    <property type="evidence" value="ECO:0007669"/>
    <property type="project" value="UniProtKB-UniRule"/>
</dbReference>
<keyword evidence="3 10" id="KW-0328">Glycosyltransferase</keyword>
<evidence type="ECO:0000256" key="5">
    <source>
        <dbReference type="ARBA" id="ARBA00022960"/>
    </source>
</evidence>
<keyword evidence="6 10" id="KW-0573">Peptidoglycan synthesis</keyword>
<keyword evidence="2 10" id="KW-0132">Cell division</keyword>
<dbReference type="Gene3D" id="3.40.50.2000">
    <property type="entry name" value="Glycogen Phosphorylase B"/>
    <property type="match status" value="2"/>
</dbReference>
<dbReference type="EMBL" id="DTMF01000178">
    <property type="protein sequence ID" value="HGF34160.1"/>
    <property type="molecule type" value="Genomic_DNA"/>
</dbReference>
<dbReference type="UniPathway" id="UPA00219"/>
<evidence type="ECO:0000256" key="9">
    <source>
        <dbReference type="ARBA" id="ARBA00023316"/>
    </source>
</evidence>
<dbReference type="Pfam" id="PF04101">
    <property type="entry name" value="Glyco_tran_28_C"/>
    <property type="match status" value="1"/>
</dbReference>
<evidence type="ECO:0000256" key="6">
    <source>
        <dbReference type="ARBA" id="ARBA00022984"/>
    </source>
</evidence>
<feature type="binding site" evidence="10">
    <location>
        <position position="166"/>
    </location>
    <ligand>
        <name>UDP-N-acetyl-alpha-D-glucosamine</name>
        <dbReference type="ChEBI" id="CHEBI:57705"/>
    </ligand>
</feature>
<comment type="catalytic activity">
    <reaction evidence="10">
        <text>di-trans,octa-cis-undecaprenyl diphospho-N-acetyl-alpha-D-muramoyl-L-alanyl-D-glutamyl-meso-2,6-diaminopimeloyl-D-alanyl-D-alanine + UDP-N-acetyl-alpha-D-glucosamine = di-trans,octa-cis-undecaprenyl diphospho-[N-acetyl-alpha-D-glucosaminyl-(1-&gt;4)]-N-acetyl-alpha-D-muramoyl-L-alanyl-D-glutamyl-meso-2,6-diaminopimeloyl-D-alanyl-D-alanine + UDP + H(+)</text>
        <dbReference type="Rhea" id="RHEA:31227"/>
        <dbReference type="ChEBI" id="CHEBI:15378"/>
        <dbReference type="ChEBI" id="CHEBI:57705"/>
        <dbReference type="ChEBI" id="CHEBI:58223"/>
        <dbReference type="ChEBI" id="CHEBI:61387"/>
        <dbReference type="ChEBI" id="CHEBI:61388"/>
        <dbReference type="EC" id="2.4.1.227"/>
    </reaction>
</comment>
<keyword evidence="8 10" id="KW-0131">Cell cycle</keyword>
<dbReference type="InterPro" id="IPR006009">
    <property type="entry name" value="GlcNAc_MurG"/>
</dbReference>
<sequence length="360" mass="38767">MHPRVVIVGGGTGGHLFPGIAVAQELREGHHVEVFFLTTPKPVTIQILEKYQLPWKAVASRAVKGMGRWAGLKAWFGVPGHVLAARRRLKDLKADLVLGVGGHASGPVGLAAWTMGIPLAIHEQNAIPGLTNRLLGRVASRVFLSFPDAGGHFAKDKSRWTGNPIRREFFEPAPPRPAKPFTIMVMGGSQGAHHLNMEVMKALPLLAAHRERLQFLHLTGPEDLAAVQQGYREAGFAAEAAAFTPGVAAWMGRAHLLVCRAGASTLAELTARGRTGLLVPYPFAANNHQEANARFLETAGAAELILNKHFTGEVLADRINQFLAQPERLLEMEAASARLAKPQAAREIVAGCLELLESLS</sequence>
<keyword evidence="4 10" id="KW-0808">Transferase</keyword>
<evidence type="ECO:0000256" key="8">
    <source>
        <dbReference type="ARBA" id="ARBA00023306"/>
    </source>
</evidence>
<evidence type="ECO:0000256" key="3">
    <source>
        <dbReference type="ARBA" id="ARBA00022676"/>
    </source>
</evidence>
<evidence type="ECO:0000313" key="13">
    <source>
        <dbReference type="EMBL" id="HGF34160.1"/>
    </source>
</evidence>
<keyword evidence="5 10" id="KW-0133">Cell shape</keyword>
<dbReference type="GO" id="GO:0051301">
    <property type="term" value="P:cell division"/>
    <property type="evidence" value="ECO:0007669"/>
    <property type="project" value="UniProtKB-KW"/>
</dbReference>
<evidence type="ECO:0000256" key="7">
    <source>
        <dbReference type="ARBA" id="ARBA00023136"/>
    </source>
</evidence>